<dbReference type="GO" id="GO:0098552">
    <property type="term" value="C:side of membrane"/>
    <property type="evidence" value="ECO:0007669"/>
    <property type="project" value="UniProtKB-ARBA"/>
</dbReference>
<dbReference type="SMART" id="SM00244">
    <property type="entry name" value="PHB"/>
    <property type="match status" value="1"/>
</dbReference>
<dbReference type="FunFam" id="3.30.479.30:FF:000004">
    <property type="entry name" value="Putative membrane protease family, stomatin"/>
    <property type="match status" value="1"/>
</dbReference>
<dbReference type="SUPFAM" id="SSF117892">
    <property type="entry name" value="Band 7/SPFH domain"/>
    <property type="match status" value="1"/>
</dbReference>
<dbReference type="PANTHER" id="PTHR43327">
    <property type="entry name" value="STOMATIN-LIKE PROTEIN 2, MITOCHONDRIAL"/>
    <property type="match status" value="1"/>
</dbReference>
<dbReference type="PANTHER" id="PTHR43327:SF10">
    <property type="entry name" value="STOMATIN-LIKE PROTEIN 2, MITOCHONDRIAL"/>
    <property type="match status" value="1"/>
</dbReference>
<reference evidence="7" key="2">
    <citation type="submission" date="2019-01" db="EMBL/GenBank/DDBJ databases">
        <title>Genome sequence of Desulfonema ishimotonii strain Tokyo 01.</title>
        <authorList>
            <person name="Fukui M."/>
        </authorList>
    </citation>
    <scope>NUCLEOTIDE SEQUENCE [LARGE SCALE GENOMIC DNA]</scope>
    <source>
        <strain evidence="7">Tokyo 01</strain>
    </source>
</reference>
<feature type="compositionally biased region" description="Basic and acidic residues" evidence="3">
    <location>
        <begin position="186"/>
        <end position="205"/>
    </location>
</feature>
<evidence type="ECO:0000256" key="1">
    <source>
        <dbReference type="ARBA" id="ARBA00004167"/>
    </source>
</evidence>
<feature type="compositionally biased region" description="Basic and acidic residues" evidence="3">
    <location>
        <begin position="213"/>
        <end position="222"/>
    </location>
</feature>
<dbReference type="InterPro" id="IPR036013">
    <property type="entry name" value="Band_7/SPFH_dom_sf"/>
</dbReference>
<evidence type="ECO:0000256" key="3">
    <source>
        <dbReference type="SAM" id="MobiDB-lite"/>
    </source>
</evidence>
<sequence>MPEMIVIGFALFVIITFFKTIRIVPQRAAFVVERLGKYSRTLEAGLHILVPFLDKIAYKRSLKEEAIDVPQQTCITKDNVSIAVDGILYIQVVDSNKTAYGIADYKFATVQLAQTTMRSIFGTFDLDQTFEARETINARVVNAIDEASDPWGVKVTRYEVKDIIPPKNIIEAMEKQMRAERDKRAEIAESEGKRQAEINRAEGKRQAMISESEGEKQRRINEAEGRAAEIERVAEATARGLVKIALAINKEGGREAVNLRLAEQYIGEFGNLARQSNTMIIPANLSDVGGFIAAAQEVLDTVRGKAASAPGKGGKMIGKAEKPPVPPDAKWDLPQP</sequence>
<feature type="transmembrane region" description="Helical" evidence="4">
    <location>
        <begin position="6"/>
        <end position="24"/>
    </location>
</feature>
<evidence type="ECO:0000313" key="7">
    <source>
        <dbReference type="Proteomes" id="UP000288096"/>
    </source>
</evidence>
<evidence type="ECO:0000259" key="5">
    <source>
        <dbReference type="SMART" id="SM00244"/>
    </source>
</evidence>
<dbReference type="CDD" id="cd08829">
    <property type="entry name" value="SPFH_paraslipin"/>
    <property type="match status" value="1"/>
</dbReference>
<dbReference type="Pfam" id="PF16200">
    <property type="entry name" value="Band_7_C"/>
    <property type="match status" value="1"/>
</dbReference>
<dbReference type="RefSeq" id="WP_124328500.1">
    <property type="nucleotide sequence ID" value="NZ_BEXT01000001.1"/>
</dbReference>
<proteinExistence type="inferred from homology"/>
<comment type="similarity">
    <text evidence="2">Belongs to the band 7/mec-2 family.</text>
</comment>
<evidence type="ECO:0000256" key="4">
    <source>
        <dbReference type="SAM" id="Phobius"/>
    </source>
</evidence>
<feature type="region of interest" description="Disordered" evidence="3">
    <location>
        <begin position="305"/>
        <end position="336"/>
    </location>
</feature>
<comment type="caution">
    <text evidence="6">The sequence shown here is derived from an EMBL/GenBank/DDBJ whole genome shotgun (WGS) entry which is preliminary data.</text>
</comment>
<keyword evidence="4" id="KW-0472">Membrane</keyword>
<feature type="domain" description="Band 7" evidence="5">
    <location>
        <begin position="19"/>
        <end position="177"/>
    </location>
</feature>
<organism evidence="6 7">
    <name type="scientific">Desulfonema ishimotonii</name>
    <dbReference type="NCBI Taxonomy" id="45657"/>
    <lineage>
        <taxon>Bacteria</taxon>
        <taxon>Pseudomonadati</taxon>
        <taxon>Thermodesulfobacteriota</taxon>
        <taxon>Desulfobacteria</taxon>
        <taxon>Desulfobacterales</taxon>
        <taxon>Desulfococcaceae</taxon>
        <taxon>Desulfonema</taxon>
    </lineage>
</organism>
<dbReference type="Pfam" id="PF01145">
    <property type="entry name" value="Band_7"/>
    <property type="match status" value="1"/>
</dbReference>
<evidence type="ECO:0000256" key="2">
    <source>
        <dbReference type="ARBA" id="ARBA00008164"/>
    </source>
</evidence>
<dbReference type="PRINTS" id="PR00721">
    <property type="entry name" value="STOMATIN"/>
</dbReference>
<name>A0A401FW35_9BACT</name>
<dbReference type="EMBL" id="BEXT01000001">
    <property type="protein sequence ID" value="GBC61180.1"/>
    <property type="molecule type" value="Genomic_DNA"/>
</dbReference>
<accession>A0A401FW35</accession>
<dbReference type="GO" id="GO:0005886">
    <property type="term" value="C:plasma membrane"/>
    <property type="evidence" value="ECO:0007669"/>
    <property type="project" value="UniProtKB-ARBA"/>
</dbReference>
<dbReference type="InterPro" id="IPR050710">
    <property type="entry name" value="Band7/mec-2_domain"/>
</dbReference>
<feature type="region of interest" description="Disordered" evidence="3">
    <location>
        <begin position="186"/>
        <end position="222"/>
    </location>
</feature>
<dbReference type="Gene3D" id="3.30.479.30">
    <property type="entry name" value="Band 7 domain"/>
    <property type="match status" value="1"/>
</dbReference>
<keyword evidence="4" id="KW-1133">Transmembrane helix</keyword>
<dbReference type="AlphaFoldDB" id="A0A401FW35"/>
<dbReference type="InterPro" id="IPR001972">
    <property type="entry name" value="Stomatin_HflK_fam"/>
</dbReference>
<dbReference type="Proteomes" id="UP000288096">
    <property type="component" value="Unassembled WGS sequence"/>
</dbReference>
<gene>
    <name evidence="6" type="ORF">DENIS_2140</name>
</gene>
<comment type="subcellular location">
    <subcellularLocation>
        <location evidence="1">Membrane</location>
        <topology evidence="1">Single-pass membrane protein</topology>
    </subcellularLocation>
</comment>
<evidence type="ECO:0000313" key="6">
    <source>
        <dbReference type="EMBL" id="GBC61180.1"/>
    </source>
</evidence>
<protein>
    <submittedName>
        <fullName evidence="6">Paraslipin</fullName>
    </submittedName>
</protein>
<keyword evidence="4" id="KW-0812">Transmembrane</keyword>
<reference evidence="7" key="1">
    <citation type="submission" date="2017-11" db="EMBL/GenBank/DDBJ databases">
        <authorList>
            <person name="Watanabe M."/>
            <person name="Kojima H."/>
        </authorList>
    </citation>
    <scope>NUCLEOTIDE SEQUENCE [LARGE SCALE GENOMIC DNA]</scope>
    <source>
        <strain evidence="7">Tokyo 01</strain>
    </source>
</reference>
<dbReference type="OrthoDB" id="9809197at2"/>
<keyword evidence="7" id="KW-1185">Reference proteome</keyword>
<dbReference type="InterPro" id="IPR001107">
    <property type="entry name" value="Band_7"/>
</dbReference>
<dbReference type="InterPro" id="IPR032435">
    <property type="entry name" value="STML2-like_C"/>
</dbReference>